<keyword evidence="10" id="KW-1185">Reference proteome</keyword>
<gene>
    <name evidence="9" type="primary">pcoC</name>
    <name evidence="9" type="ORF">Cme02nite_00350</name>
</gene>
<dbReference type="AlphaFoldDB" id="A0A8J3PCU1"/>
<evidence type="ECO:0000313" key="10">
    <source>
        <dbReference type="Proteomes" id="UP000660339"/>
    </source>
</evidence>
<keyword evidence="6" id="KW-0472">Membrane</keyword>
<dbReference type="SUPFAM" id="SSF81296">
    <property type="entry name" value="E set domains"/>
    <property type="match status" value="1"/>
</dbReference>
<evidence type="ECO:0000256" key="3">
    <source>
        <dbReference type="ARBA" id="ARBA00022729"/>
    </source>
</evidence>
<dbReference type="PANTHER" id="PTHR34820:SF4">
    <property type="entry name" value="INNER MEMBRANE PROTEIN YEBZ"/>
    <property type="match status" value="1"/>
</dbReference>
<dbReference type="InterPro" id="IPR014756">
    <property type="entry name" value="Ig_E-set"/>
</dbReference>
<evidence type="ECO:0000313" key="9">
    <source>
        <dbReference type="EMBL" id="GIG11703.1"/>
    </source>
</evidence>
<dbReference type="GO" id="GO:0005507">
    <property type="term" value="F:copper ion binding"/>
    <property type="evidence" value="ECO:0007669"/>
    <property type="project" value="InterPro"/>
</dbReference>
<evidence type="ECO:0000256" key="2">
    <source>
        <dbReference type="ARBA" id="ARBA00022723"/>
    </source>
</evidence>
<dbReference type="InterPro" id="IPR014755">
    <property type="entry name" value="Cu-Rt/internalin_Ig-like"/>
</dbReference>
<dbReference type="GO" id="GO:0005886">
    <property type="term" value="C:plasma membrane"/>
    <property type="evidence" value="ECO:0007669"/>
    <property type="project" value="TreeGrafter"/>
</dbReference>
<dbReference type="Gene3D" id="2.60.40.1220">
    <property type="match status" value="1"/>
</dbReference>
<sequence>MDVNRRPDTSARLARVLAAAAAAAAAAAVVLLPAPAQAHDDLTSAAPAQGSTVTSAPQQVALTFAGPVKKTYVTVAVTGPGGDTFQTGQPSVTDRVVTQALKPATSGEYFVAYQVISSDGHPITGRVQFTVALPGDPAPSSSARETSQASTAPADRPGVMWWPWAVGAALLALVAAVVMARTRPRRAR</sequence>
<feature type="chain" id="PRO_5035176953" evidence="7">
    <location>
        <begin position="39"/>
        <end position="188"/>
    </location>
</feature>
<evidence type="ECO:0000259" key="8">
    <source>
        <dbReference type="Pfam" id="PF04234"/>
    </source>
</evidence>
<organism evidence="9 10">
    <name type="scientific">Catellatospora methionotrophica</name>
    <dbReference type="NCBI Taxonomy" id="121620"/>
    <lineage>
        <taxon>Bacteria</taxon>
        <taxon>Bacillati</taxon>
        <taxon>Actinomycetota</taxon>
        <taxon>Actinomycetes</taxon>
        <taxon>Micromonosporales</taxon>
        <taxon>Micromonosporaceae</taxon>
        <taxon>Catellatospora</taxon>
    </lineage>
</organism>
<evidence type="ECO:0000256" key="5">
    <source>
        <dbReference type="SAM" id="MobiDB-lite"/>
    </source>
</evidence>
<evidence type="ECO:0000256" key="7">
    <source>
        <dbReference type="SAM" id="SignalP"/>
    </source>
</evidence>
<evidence type="ECO:0000256" key="4">
    <source>
        <dbReference type="ARBA" id="ARBA00023008"/>
    </source>
</evidence>
<feature type="region of interest" description="Disordered" evidence="5">
    <location>
        <begin position="134"/>
        <end position="154"/>
    </location>
</feature>
<keyword evidence="3 7" id="KW-0732">Signal</keyword>
<feature type="domain" description="CopC" evidence="8">
    <location>
        <begin position="39"/>
        <end position="131"/>
    </location>
</feature>
<reference evidence="9" key="1">
    <citation type="submission" date="2021-01" db="EMBL/GenBank/DDBJ databases">
        <title>Whole genome shotgun sequence of Catellatospora methionotrophica NBRC 14553.</title>
        <authorList>
            <person name="Komaki H."/>
            <person name="Tamura T."/>
        </authorList>
    </citation>
    <scope>NUCLEOTIDE SEQUENCE</scope>
    <source>
        <strain evidence="9">NBRC 14553</strain>
    </source>
</reference>
<comment type="caution">
    <text evidence="9">The sequence shown here is derived from an EMBL/GenBank/DDBJ whole genome shotgun (WGS) entry which is preliminary data.</text>
</comment>
<feature type="transmembrane region" description="Helical" evidence="6">
    <location>
        <begin position="161"/>
        <end position="180"/>
    </location>
</feature>
<comment type="subcellular location">
    <subcellularLocation>
        <location evidence="1">Cell envelope</location>
    </subcellularLocation>
</comment>
<keyword evidence="6" id="KW-1133">Transmembrane helix</keyword>
<dbReference type="InterPro" id="IPR007348">
    <property type="entry name" value="CopC_dom"/>
</dbReference>
<dbReference type="Pfam" id="PF04234">
    <property type="entry name" value="CopC"/>
    <property type="match status" value="1"/>
</dbReference>
<dbReference type="EMBL" id="BONJ01000001">
    <property type="protein sequence ID" value="GIG11703.1"/>
    <property type="molecule type" value="Genomic_DNA"/>
</dbReference>
<proteinExistence type="predicted"/>
<evidence type="ECO:0000256" key="1">
    <source>
        <dbReference type="ARBA" id="ARBA00004196"/>
    </source>
</evidence>
<dbReference type="Proteomes" id="UP000660339">
    <property type="component" value="Unassembled WGS sequence"/>
</dbReference>
<keyword evidence="6" id="KW-0812">Transmembrane</keyword>
<dbReference type="PANTHER" id="PTHR34820">
    <property type="entry name" value="INNER MEMBRANE PROTEIN YEBZ"/>
    <property type="match status" value="1"/>
</dbReference>
<keyword evidence="4" id="KW-0186">Copper</keyword>
<name>A0A8J3PCU1_9ACTN</name>
<evidence type="ECO:0000256" key="6">
    <source>
        <dbReference type="SAM" id="Phobius"/>
    </source>
</evidence>
<dbReference type="GO" id="GO:0046688">
    <property type="term" value="P:response to copper ion"/>
    <property type="evidence" value="ECO:0007669"/>
    <property type="project" value="InterPro"/>
</dbReference>
<keyword evidence="2" id="KW-0479">Metal-binding</keyword>
<feature type="compositionally biased region" description="Polar residues" evidence="5">
    <location>
        <begin position="139"/>
        <end position="151"/>
    </location>
</feature>
<accession>A0A8J3PCU1</accession>
<dbReference type="InterPro" id="IPR032694">
    <property type="entry name" value="CopC/D"/>
</dbReference>
<dbReference type="GO" id="GO:0006825">
    <property type="term" value="P:copper ion transport"/>
    <property type="evidence" value="ECO:0007669"/>
    <property type="project" value="InterPro"/>
</dbReference>
<feature type="signal peptide" evidence="7">
    <location>
        <begin position="1"/>
        <end position="38"/>
    </location>
</feature>
<protein>
    <submittedName>
        <fullName evidence="9">Copper resistance protein C</fullName>
    </submittedName>
</protein>
<dbReference type="GO" id="GO:0042597">
    <property type="term" value="C:periplasmic space"/>
    <property type="evidence" value="ECO:0007669"/>
    <property type="project" value="InterPro"/>
</dbReference>
<dbReference type="GO" id="GO:0030313">
    <property type="term" value="C:cell envelope"/>
    <property type="evidence" value="ECO:0007669"/>
    <property type="project" value="UniProtKB-SubCell"/>
</dbReference>